<dbReference type="EMBL" id="QGKY02000089">
    <property type="protein sequence ID" value="KAF2611080.1"/>
    <property type="molecule type" value="Genomic_DNA"/>
</dbReference>
<gene>
    <name evidence="1" type="ORF">F2Q70_00013924</name>
</gene>
<sequence length="84" mass="9463">MYGHDDDVDHISQGFEIDWCNHLSTLSSPLEILRIFADTDLEERSIELAIRRLNVLLSDHTSKKVVVIVGFSDETAPATAHFLP</sequence>
<comment type="caution">
    <text evidence="1">The sequence shown here is derived from an EMBL/GenBank/DDBJ whole genome shotgun (WGS) entry which is preliminary data.</text>
</comment>
<dbReference type="AlphaFoldDB" id="A0A8S9LSS2"/>
<protein>
    <submittedName>
        <fullName evidence="1">Uncharacterized protein</fullName>
    </submittedName>
</protein>
<evidence type="ECO:0000313" key="1">
    <source>
        <dbReference type="EMBL" id="KAF2611080.1"/>
    </source>
</evidence>
<proteinExistence type="predicted"/>
<organism evidence="1">
    <name type="scientific">Brassica cretica</name>
    <name type="common">Mustard</name>
    <dbReference type="NCBI Taxonomy" id="69181"/>
    <lineage>
        <taxon>Eukaryota</taxon>
        <taxon>Viridiplantae</taxon>
        <taxon>Streptophyta</taxon>
        <taxon>Embryophyta</taxon>
        <taxon>Tracheophyta</taxon>
        <taxon>Spermatophyta</taxon>
        <taxon>Magnoliopsida</taxon>
        <taxon>eudicotyledons</taxon>
        <taxon>Gunneridae</taxon>
        <taxon>Pentapetalae</taxon>
        <taxon>rosids</taxon>
        <taxon>malvids</taxon>
        <taxon>Brassicales</taxon>
        <taxon>Brassicaceae</taxon>
        <taxon>Brassiceae</taxon>
        <taxon>Brassica</taxon>
    </lineage>
</organism>
<name>A0A8S9LSS2_BRACR</name>
<accession>A0A8S9LSS2</accession>
<reference evidence="1" key="1">
    <citation type="submission" date="2019-12" db="EMBL/GenBank/DDBJ databases">
        <title>Genome sequencing and annotation of Brassica cretica.</title>
        <authorList>
            <person name="Studholme D.J."/>
            <person name="Sarris P.F."/>
        </authorList>
    </citation>
    <scope>NUCLEOTIDE SEQUENCE</scope>
    <source>
        <strain evidence="1">PFS-102/07</strain>
        <tissue evidence="1">Leaf</tissue>
    </source>
</reference>